<keyword evidence="2" id="KW-1185">Reference proteome</keyword>
<evidence type="ECO:0000313" key="2">
    <source>
        <dbReference type="Proteomes" id="UP000053780"/>
    </source>
</evidence>
<feature type="non-terminal residue" evidence="1">
    <location>
        <position position="1"/>
    </location>
</feature>
<sequence length="213" mass="25493">KKEITHTYILFYKTTIIYYLSLQIKKSVCYINRLDTTGYIKKCKSKDFVYTILFKYINCNLIYCLSKSTPYFVFKNENKNILTNDKLIYLWKNIFSQFNDSNVQIINTQSQENCLDRIFENLCIFKDDPISKILSHKLKLNSKKLFKILCCRSDFIESSYVFLLRNNKYEKNEKENFNLSIDNINLIDDNITNKNIEFEIYNNLENANLKTKI</sequence>
<organism evidence="1 2">
    <name type="scientific">Vairimorpha apis BRL 01</name>
    <dbReference type="NCBI Taxonomy" id="1037528"/>
    <lineage>
        <taxon>Eukaryota</taxon>
        <taxon>Fungi</taxon>
        <taxon>Fungi incertae sedis</taxon>
        <taxon>Microsporidia</taxon>
        <taxon>Nosematidae</taxon>
        <taxon>Vairimorpha</taxon>
    </lineage>
</organism>
<dbReference type="HOGENOM" id="CLU_1297137_0_0_1"/>
<name>T0M9L3_9MICR</name>
<reference evidence="1 2" key="1">
    <citation type="journal article" date="2013" name="BMC Genomics">
        <title>Genome sequencing and comparative genomics of honey bee microsporidia, Nosema apis reveal novel insights into host-parasite interactions.</title>
        <authorList>
            <person name="Chen Yp."/>
            <person name="Pettis J.S."/>
            <person name="Zhao Y."/>
            <person name="Liu X."/>
            <person name="Tallon L.J."/>
            <person name="Sadzewicz L.D."/>
            <person name="Li R."/>
            <person name="Zheng H."/>
            <person name="Huang S."/>
            <person name="Zhang X."/>
            <person name="Hamilton M.C."/>
            <person name="Pernal S.F."/>
            <person name="Melathopoulos A.P."/>
            <person name="Yan X."/>
            <person name="Evans J.D."/>
        </authorList>
    </citation>
    <scope>NUCLEOTIDE SEQUENCE [LARGE SCALE GENOMIC DNA]</scope>
    <source>
        <strain evidence="1 2">BRL 01</strain>
    </source>
</reference>
<dbReference type="AlphaFoldDB" id="T0M9L3"/>
<dbReference type="Proteomes" id="UP000053780">
    <property type="component" value="Unassembled WGS sequence"/>
</dbReference>
<dbReference type="OrthoDB" id="2190184at2759"/>
<proteinExistence type="predicted"/>
<accession>T0M9L3</accession>
<dbReference type="EMBL" id="KE647332">
    <property type="protein sequence ID" value="EQB60086.1"/>
    <property type="molecule type" value="Genomic_DNA"/>
</dbReference>
<evidence type="ECO:0000313" key="1">
    <source>
        <dbReference type="EMBL" id="EQB60086.1"/>
    </source>
</evidence>
<protein>
    <submittedName>
        <fullName evidence="1">Uncharacterized protein</fullName>
    </submittedName>
</protein>
<dbReference type="VEuPathDB" id="MicrosporidiaDB:NAPIS_ORF02370"/>
<gene>
    <name evidence="1" type="ORF">NAPIS_ORF02370</name>
</gene>